<evidence type="ECO:0000256" key="1">
    <source>
        <dbReference type="ARBA" id="ARBA00022490"/>
    </source>
</evidence>
<comment type="subcellular location">
    <subcellularLocation>
        <location evidence="2">Cytoplasm</location>
    </subcellularLocation>
</comment>
<reference evidence="4" key="1">
    <citation type="submission" date="2021-07" db="EMBL/GenBank/DDBJ databases">
        <title>Neiella marina sp. nov., isolated from the intestinal content of sea cucumber Apostichopus japonicus.</title>
        <authorList>
            <person name="Bai X."/>
        </authorList>
    </citation>
    <scope>NUCLEOTIDE SEQUENCE</scope>
    <source>
        <strain evidence="4">126</strain>
    </source>
</reference>
<dbReference type="InterPro" id="IPR016716">
    <property type="entry name" value="RraB"/>
</dbReference>
<dbReference type="Pfam" id="PF06877">
    <property type="entry name" value="RraB"/>
    <property type="match status" value="1"/>
</dbReference>
<evidence type="ECO:0000313" key="4">
    <source>
        <dbReference type="EMBL" id="MBW8189715.1"/>
    </source>
</evidence>
<gene>
    <name evidence="2 4" type="primary">rraB</name>
    <name evidence="4" type="ORF">K0504_01595</name>
</gene>
<dbReference type="PIRSF" id="PIRSF018193">
    <property type="entry name" value="UCP018193"/>
    <property type="match status" value="1"/>
</dbReference>
<comment type="function">
    <text evidence="2">Globally modulates RNA abundance by binding to RNase E (Rne) and regulating its endonucleolytic activity. Can modulate Rne action in a substrate-dependent manner by altering the composition of the degradosome.</text>
</comment>
<evidence type="ECO:0000313" key="5">
    <source>
        <dbReference type="Proteomes" id="UP001166251"/>
    </source>
</evidence>
<comment type="caution">
    <text evidence="4">The sequence shown here is derived from an EMBL/GenBank/DDBJ whole genome shotgun (WGS) entry which is preliminary data.</text>
</comment>
<dbReference type="NCBIfam" id="NF008393">
    <property type="entry name" value="PRK11191.1"/>
    <property type="match status" value="1"/>
</dbReference>
<dbReference type="InterPro" id="IPR009671">
    <property type="entry name" value="RraB_dom"/>
</dbReference>
<keyword evidence="5" id="KW-1185">Reference proteome</keyword>
<organism evidence="4 5">
    <name type="scientific">Neiella holothuriorum</name>
    <dbReference type="NCBI Taxonomy" id="2870530"/>
    <lineage>
        <taxon>Bacteria</taxon>
        <taxon>Pseudomonadati</taxon>
        <taxon>Pseudomonadota</taxon>
        <taxon>Gammaproteobacteria</taxon>
        <taxon>Alteromonadales</taxon>
        <taxon>Echinimonadaceae</taxon>
        <taxon>Neiella</taxon>
    </lineage>
</organism>
<dbReference type="HAMAP" id="MF_01888">
    <property type="entry name" value="RraB"/>
    <property type="match status" value="1"/>
</dbReference>
<protein>
    <recommendedName>
        <fullName evidence="2">Regulator of ribonuclease activity B</fullName>
    </recommendedName>
</protein>
<name>A0ABS7EBK8_9GAMM</name>
<proteinExistence type="inferred from homology"/>
<comment type="similarity">
    <text evidence="2">Belongs to the RraB family.</text>
</comment>
<dbReference type="Gene3D" id="3.30.70.970">
    <property type="entry name" value="RraB-like"/>
    <property type="match status" value="1"/>
</dbReference>
<evidence type="ECO:0000259" key="3">
    <source>
        <dbReference type="Pfam" id="PF06877"/>
    </source>
</evidence>
<dbReference type="EMBL" id="JAHZSS010000001">
    <property type="protein sequence ID" value="MBW8189715.1"/>
    <property type="molecule type" value="Genomic_DNA"/>
</dbReference>
<dbReference type="RefSeq" id="WP_220102383.1">
    <property type="nucleotide sequence ID" value="NZ_JAHZSS010000001.1"/>
</dbReference>
<feature type="domain" description="Regulator of ribonuclease activity B" evidence="3">
    <location>
        <begin position="10"/>
        <end position="111"/>
    </location>
</feature>
<accession>A0ABS7EBK8</accession>
<sequence length="128" mass="14520">MDQELESLKEFNREIRQALIDDGSDPDGLYVIEHHFSAEDFSVLETAAMAAFKAGFEVTDAEQIEDDEGQSVFSFDLVTEQPLELQVLDDECEAMLANAEKWGIYYDGWGTYFVDPDAAEEQIVHDEE</sequence>
<comment type="subunit">
    <text evidence="2">Interacts with the C-terminal region of Rne.</text>
</comment>
<dbReference type="InterPro" id="IPR036701">
    <property type="entry name" value="RraB-like_sf"/>
</dbReference>
<evidence type="ECO:0000256" key="2">
    <source>
        <dbReference type="HAMAP-Rule" id="MF_01888"/>
    </source>
</evidence>
<keyword evidence="1 2" id="KW-0963">Cytoplasm</keyword>
<dbReference type="SUPFAM" id="SSF89946">
    <property type="entry name" value="Hypothetical protein VC0424"/>
    <property type="match status" value="1"/>
</dbReference>
<dbReference type="Proteomes" id="UP001166251">
    <property type="component" value="Unassembled WGS sequence"/>
</dbReference>